<gene>
    <name evidence="12" type="ORF">RE6C_03219</name>
</gene>
<keyword evidence="8 10" id="KW-0067">ATP-binding</keyword>
<dbReference type="InterPro" id="IPR051268">
    <property type="entry name" value="Type-I_R_enzyme_R_subunit"/>
</dbReference>
<evidence type="ECO:0000256" key="1">
    <source>
        <dbReference type="ARBA" id="ARBA00000851"/>
    </source>
</evidence>
<evidence type="ECO:0000259" key="11">
    <source>
        <dbReference type="PROSITE" id="PS51192"/>
    </source>
</evidence>
<dbReference type="CDD" id="cd18030">
    <property type="entry name" value="DEXHc_RE_I_HsdR"/>
    <property type="match status" value="1"/>
</dbReference>
<dbReference type="InterPro" id="IPR055180">
    <property type="entry name" value="HsdR_RecA-like_helicase_dom_2"/>
</dbReference>
<sequence>MKGGVNKPERETQNRVIRLFDDVLDYDYLGDWDERKNNSNIEDEQLRKYLAKQGYPSDQINAAILALKTEANNSGRSLYDNNEAVYKLLRFGVSKKTKAGENTPTVMLIDWDNPENNHFAVAEEVTLTGPKTRRPDVVLYINGIAIGVLELKNSRTSIGHGIRQNLSNQKPEFNQWFFSTVQFVFAGNDTQGLRYGTIGTPEKFFLSWKEDEHDSSGYLLDKYLTKICSKDRILELMHDFVLFDGGVKKLPRVHQYFGIKAAQDHVRRREGGVIWHTQGSGKSIVMVLLAKWILENNSNARVAVITDRDELDKQMLANMRSCGLLSESRKDGFYQASSGRDLMAKLSDTLPRLVSSLVHKFGKRDVDDFEAYIKDLQAQPTQTVGEIFVFVDECHRTQSGKLHRLMKAIMPNAVFIGFTGTPLLKKDKKTSLEVFGRYIHEYKFDEAVEDQVVLDLIYEARDIDQRLGSEDRIDQWFESKTRGLNDWQKDELKKKWGTMQSVLSSRSRMNRVVSDIVFDFSCKPRISSQRGNAILVAKSIYEACKYFTLFNDASTGFKDKCAVITSYNPQAKDITLEDTGANTQTDKEFIYDTYEELLKHVHAKPGKTKTETYEDHAKTLFTEQPANMKLLIVVDKLLTGFDAPSCTYLYIDKTMKDHGLFQAICRTNRLDGEDKEFGYIVDYMDLFKNLVNDKGTGALQVYTSDLDHDLCKGDPEITMKDRLKTGKEKLDDALEQAELLCEPVQPPKSDLDHIRYFCGNTEVPTDLKAREPQRAAMYKAVASLVRSYANLADELNEAGYSDADVVRLKGRVNHFVKLRDVIRNAAGETLDLKAYEADMRHLIDTYIEANEPRKISDFDEMGVLEVINRSGMDKVFDHLSDQLGGSETAVAETIENNVRSKIIKEQLNDPAYYERMSKLLDEVIEMRRSRAIDYEEYLKRIGDLAKSVELGRDGDVDPRLDTSGKRALYNMLLKLLSQPAEGNEASLAVMESSSQYQAQKDPQLKLALKIDETVRRVRPHGWKGVQAKEAVVYDAIYLLLGENDEYAEQVFQVLLAQEEY</sequence>
<dbReference type="EMBL" id="ANMO01000137">
    <property type="protein sequence ID" value="EMB16053.1"/>
    <property type="molecule type" value="Genomic_DNA"/>
</dbReference>
<dbReference type="AlphaFoldDB" id="M2B2R3"/>
<proteinExistence type="inferred from homology"/>
<comment type="similarity">
    <text evidence="2 10">Belongs to the HsdR family.</text>
</comment>
<dbReference type="Pfam" id="PF04313">
    <property type="entry name" value="HSDR_N"/>
    <property type="match status" value="1"/>
</dbReference>
<dbReference type="GO" id="GO:0009035">
    <property type="term" value="F:type I site-specific deoxyribonuclease activity"/>
    <property type="evidence" value="ECO:0007669"/>
    <property type="project" value="UniProtKB-EC"/>
</dbReference>
<dbReference type="GO" id="GO:0009307">
    <property type="term" value="P:DNA restriction-modification system"/>
    <property type="evidence" value="ECO:0007669"/>
    <property type="project" value="UniProtKB-KW"/>
</dbReference>
<keyword evidence="3" id="KW-0540">Nuclease</keyword>
<dbReference type="SMART" id="SM00487">
    <property type="entry name" value="DEXDc"/>
    <property type="match status" value="1"/>
</dbReference>
<accession>M2B2R3</accession>
<dbReference type="PANTHER" id="PTHR30195:SF15">
    <property type="entry name" value="TYPE I RESTRICTION ENZYME HINDI ENDONUCLEASE SUBUNIT"/>
    <property type="match status" value="1"/>
</dbReference>
<dbReference type="Pfam" id="PF22679">
    <property type="entry name" value="T1R_D3-like"/>
    <property type="match status" value="1"/>
</dbReference>
<dbReference type="Pfam" id="PF18766">
    <property type="entry name" value="SWI2_SNF2"/>
    <property type="match status" value="1"/>
</dbReference>
<keyword evidence="9 10" id="KW-0238">DNA-binding</keyword>
<dbReference type="Gene3D" id="3.40.50.300">
    <property type="entry name" value="P-loop containing nucleotide triphosphate hydrolases"/>
    <property type="match status" value="2"/>
</dbReference>
<dbReference type="GO" id="GO:0003677">
    <property type="term" value="F:DNA binding"/>
    <property type="evidence" value="ECO:0007669"/>
    <property type="project" value="UniProtKB-KW"/>
</dbReference>
<dbReference type="EC" id="3.1.21.3" evidence="10"/>
<dbReference type="RefSeq" id="WP_008657870.1">
    <property type="nucleotide sequence ID" value="NZ_ANMO01000137.1"/>
</dbReference>
<dbReference type="Gene3D" id="3.90.1570.50">
    <property type="match status" value="1"/>
</dbReference>
<protein>
    <recommendedName>
        <fullName evidence="10">Type I restriction enzyme endonuclease subunit</fullName>
        <shortName evidence="10">R protein</shortName>
        <ecNumber evidence="10">3.1.21.3</ecNumber>
    </recommendedName>
</protein>
<name>M2B2R3_9BACT</name>
<evidence type="ECO:0000256" key="4">
    <source>
        <dbReference type="ARBA" id="ARBA00022741"/>
    </source>
</evidence>
<dbReference type="InterPro" id="IPR027417">
    <property type="entry name" value="P-loop_NTPase"/>
</dbReference>
<evidence type="ECO:0000256" key="7">
    <source>
        <dbReference type="ARBA" id="ARBA00022801"/>
    </source>
</evidence>
<dbReference type="InterPro" id="IPR004473">
    <property type="entry name" value="Restrct_endonuc_typeI_HsdR"/>
</dbReference>
<dbReference type="CDD" id="cd22332">
    <property type="entry name" value="HsdR_N"/>
    <property type="match status" value="1"/>
</dbReference>
<evidence type="ECO:0000256" key="9">
    <source>
        <dbReference type="ARBA" id="ARBA00023125"/>
    </source>
</evidence>
<dbReference type="InterPro" id="IPR014001">
    <property type="entry name" value="Helicase_ATP-bd"/>
</dbReference>
<dbReference type="InterPro" id="IPR007409">
    <property type="entry name" value="Restrct_endonuc_type1_HsdR_N"/>
</dbReference>
<evidence type="ECO:0000256" key="2">
    <source>
        <dbReference type="ARBA" id="ARBA00008598"/>
    </source>
</evidence>
<dbReference type="Proteomes" id="UP000011529">
    <property type="component" value="Unassembled WGS sequence"/>
</dbReference>
<comment type="function">
    <text evidence="10">Subunit R is required for both nuclease and ATPase activities, but not for modification.</text>
</comment>
<keyword evidence="13" id="KW-1185">Reference proteome</keyword>
<keyword evidence="6" id="KW-0255">Endonuclease</keyword>
<dbReference type="SUPFAM" id="SSF52540">
    <property type="entry name" value="P-loop containing nucleoside triphosphate hydrolases"/>
    <property type="match status" value="1"/>
</dbReference>
<evidence type="ECO:0000256" key="6">
    <source>
        <dbReference type="ARBA" id="ARBA00022759"/>
    </source>
</evidence>
<keyword evidence="4 10" id="KW-0547">Nucleotide-binding</keyword>
<evidence type="ECO:0000313" key="12">
    <source>
        <dbReference type="EMBL" id="EMB16053.1"/>
    </source>
</evidence>
<organism evidence="12 13">
    <name type="scientific">Rhodopirellula europaea 6C</name>
    <dbReference type="NCBI Taxonomy" id="1263867"/>
    <lineage>
        <taxon>Bacteria</taxon>
        <taxon>Pseudomonadati</taxon>
        <taxon>Planctomycetota</taxon>
        <taxon>Planctomycetia</taxon>
        <taxon>Pirellulales</taxon>
        <taxon>Pirellulaceae</taxon>
        <taxon>Rhodopirellula</taxon>
    </lineage>
</organism>
<evidence type="ECO:0000256" key="5">
    <source>
        <dbReference type="ARBA" id="ARBA00022747"/>
    </source>
</evidence>
<dbReference type="PANTHER" id="PTHR30195">
    <property type="entry name" value="TYPE I SITE-SPECIFIC DEOXYRIBONUCLEASE PROTEIN SUBUNIT M AND R"/>
    <property type="match status" value="1"/>
</dbReference>
<dbReference type="PATRIC" id="fig|1263867.3.peg.3439"/>
<reference evidence="12" key="2">
    <citation type="journal article" date="2013" name="Mar. Genomics">
        <title>Expression of sulfatases in Rhodopirellula baltica and the diversity of sulfatases in the genus Rhodopirellula.</title>
        <authorList>
            <person name="Wegner C.E."/>
            <person name="Richter-Heitmann T."/>
            <person name="Klindworth A."/>
            <person name="Klockow C."/>
            <person name="Richter M."/>
            <person name="Achstetter T."/>
            <person name="Glockner F.O."/>
            <person name="Harder J."/>
        </authorList>
    </citation>
    <scope>NUCLEOTIDE SEQUENCE [LARGE SCALE GENOMIC DNA]</scope>
    <source>
        <strain evidence="12">6C</strain>
    </source>
</reference>
<dbReference type="REBASE" id="120226">
    <property type="entry name" value="Reu6CORF3222P"/>
</dbReference>
<comment type="caution">
    <text evidence="12">The sequence shown here is derived from an EMBL/GenBank/DDBJ whole genome shotgun (WGS) entry which is preliminary data.</text>
</comment>
<dbReference type="InterPro" id="IPR040980">
    <property type="entry name" value="SWI2_SNF2"/>
</dbReference>
<dbReference type="GO" id="GO:0005524">
    <property type="term" value="F:ATP binding"/>
    <property type="evidence" value="ECO:0007669"/>
    <property type="project" value="UniProtKB-KW"/>
</dbReference>
<evidence type="ECO:0000256" key="8">
    <source>
        <dbReference type="ARBA" id="ARBA00022840"/>
    </source>
</evidence>
<keyword evidence="7 10" id="KW-0378">Hydrolase</keyword>
<dbReference type="CDD" id="cd18800">
    <property type="entry name" value="SF2_C_EcoR124I-like"/>
    <property type="match status" value="1"/>
</dbReference>
<comment type="catalytic activity">
    <reaction evidence="1 10">
        <text>Endonucleolytic cleavage of DNA to give random double-stranded fragments with terminal 5'-phosphates, ATP is simultaneously hydrolyzed.</text>
        <dbReference type="EC" id="3.1.21.3"/>
    </reaction>
</comment>
<keyword evidence="5 10" id="KW-0680">Restriction system</keyword>
<comment type="subunit">
    <text evidence="10">The type I restriction/modification system is composed of three polypeptides R, M and S.</text>
</comment>
<reference evidence="12" key="1">
    <citation type="submission" date="2012-11" db="EMBL/GenBank/DDBJ databases">
        <title>Permanent draft genomes of Rhodopirellula europaea strain SH398 and 6C.</title>
        <authorList>
            <person name="Richter M."/>
            <person name="Richter-Heitmann T."/>
            <person name="Frank C."/>
            <person name="Harder J."/>
            <person name="Glockner F.O."/>
        </authorList>
    </citation>
    <scope>NUCLEOTIDE SEQUENCE</scope>
    <source>
        <strain evidence="12">6C</strain>
    </source>
</reference>
<dbReference type="NCBIfam" id="TIGR00348">
    <property type="entry name" value="hsdR"/>
    <property type="match status" value="1"/>
</dbReference>
<dbReference type="PROSITE" id="PS51192">
    <property type="entry name" value="HELICASE_ATP_BIND_1"/>
    <property type="match status" value="1"/>
</dbReference>
<evidence type="ECO:0000313" key="13">
    <source>
        <dbReference type="Proteomes" id="UP000011529"/>
    </source>
</evidence>
<evidence type="ECO:0000256" key="10">
    <source>
        <dbReference type="RuleBase" id="RU364115"/>
    </source>
</evidence>
<evidence type="ECO:0000256" key="3">
    <source>
        <dbReference type="ARBA" id="ARBA00022722"/>
    </source>
</evidence>
<feature type="domain" description="Helicase ATP-binding" evidence="11">
    <location>
        <begin position="263"/>
        <end position="440"/>
    </location>
</feature>